<accession>A0A6A5G7L6</accession>
<name>A0A6A5G7L6_CAERE</name>
<dbReference type="AlphaFoldDB" id="A0A6A5G7L6"/>
<dbReference type="RefSeq" id="XP_053580940.1">
    <property type="nucleotide sequence ID" value="XM_053732027.1"/>
</dbReference>
<feature type="transmembrane region" description="Helical" evidence="1">
    <location>
        <begin position="42"/>
        <end position="68"/>
    </location>
</feature>
<evidence type="ECO:0000313" key="3">
    <source>
        <dbReference type="Proteomes" id="UP000483820"/>
    </source>
</evidence>
<gene>
    <name evidence="2" type="ORF">GCK72_017324</name>
</gene>
<evidence type="ECO:0000313" key="2">
    <source>
        <dbReference type="EMBL" id="KAF1750773.1"/>
    </source>
</evidence>
<evidence type="ECO:0000256" key="1">
    <source>
        <dbReference type="SAM" id="Phobius"/>
    </source>
</evidence>
<keyword evidence="1" id="KW-1133">Transmembrane helix</keyword>
<organism evidence="2 3">
    <name type="scientific">Caenorhabditis remanei</name>
    <name type="common">Caenorhabditis vulgaris</name>
    <dbReference type="NCBI Taxonomy" id="31234"/>
    <lineage>
        <taxon>Eukaryota</taxon>
        <taxon>Metazoa</taxon>
        <taxon>Ecdysozoa</taxon>
        <taxon>Nematoda</taxon>
        <taxon>Chromadorea</taxon>
        <taxon>Rhabditida</taxon>
        <taxon>Rhabditina</taxon>
        <taxon>Rhabditomorpha</taxon>
        <taxon>Rhabditoidea</taxon>
        <taxon>Rhabditidae</taxon>
        <taxon>Peloderinae</taxon>
        <taxon>Caenorhabditis</taxon>
    </lineage>
</organism>
<dbReference type="Proteomes" id="UP000483820">
    <property type="component" value="Chromosome V"/>
</dbReference>
<dbReference type="CTD" id="9826750"/>
<comment type="caution">
    <text evidence="2">The sequence shown here is derived from an EMBL/GenBank/DDBJ whole genome shotgun (WGS) entry which is preliminary data.</text>
</comment>
<reference evidence="2 3" key="1">
    <citation type="submission" date="2019-12" db="EMBL/GenBank/DDBJ databases">
        <title>Chromosome-level assembly of the Caenorhabditis remanei genome.</title>
        <authorList>
            <person name="Teterina A.A."/>
            <person name="Willis J.H."/>
            <person name="Phillips P.C."/>
        </authorList>
    </citation>
    <scope>NUCLEOTIDE SEQUENCE [LARGE SCALE GENOMIC DNA]</scope>
    <source>
        <strain evidence="2 3">PX506</strain>
        <tissue evidence="2">Whole organism</tissue>
    </source>
</reference>
<proteinExistence type="predicted"/>
<keyword evidence="1" id="KW-0812">Transmembrane</keyword>
<keyword evidence="1" id="KW-0472">Membrane</keyword>
<sequence length="157" mass="18001">MKRKPSEVAVCVYRKKPWQLAWRIPTAGSAGEIEKPYDYAALMIRVSAGFVIAISLSLILLVVGNLIYTSFTERVNLNSKVRLIYLSVLNSSHYDYNYRIFEKFREQTPIMLYILLGPPPLQFPYSLATSKTFAFNLLIFHEMNTSSSLITTDSLHR</sequence>
<dbReference type="KEGG" id="crq:GCK72_017324"/>
<protein>
    <submittedName>
        <fullName evidence="2">Uncharacterized protein</fullName>
    </submittedName>
</protein>
<dbReference type="GeneID" id="9826750"/>
<dbReference type="EMBL" id="WUAV01000005">
    <property type="protein sequence ID" value="KAF1750773.1"/>
    <property type="molecule type" value="Genomic_DNA"/>
</dbReference>